<dbReference type="PROSITE" id="PS50113">
    <property type="entry name" value="PAC"/>
    <property type="match status" value="1"/>
</dbReference>
<dbReference type="AlphaFoldDB" id="A0A517R4P1"/>
<dbReference type="CDD" id="cd01949">
    <property type="entry name" value="GGDEF"/>
    <property type="match status" value="1"/>
</dbReference>
<evidence type="ECO:0000313" key="4">
    <source>
        <dbReference type="EMBL" id="QDT38841.1"/>
    </source>
</evidence>
<dbReference type="OrthoDB" id="9762141at2"/>
<dbReference type="SUPFAM" id="SSF55785">
    <property type="entry name" value="PYP-like sensor domain (PAS domain)"/>
    <property type="match status" value="1"/>
</dbReference>
<dbReference type="Pfam" id="PF01590">
    <property type="entry name" value="GAF"/>
    <property type="match status" value="1"/>
</dbReference>
<dbReference type="SMART" id="SM00267">
    <property type="entry name" value="GGDEF"/>
    <property type="match status" value="1"/>
</dbReference>
<dbReference type="Proteomes" id="UP000317318">
    <property type="component" value="Chromosome"/>
</dbReference>
<dbReference type="InterPro" id="IPR001610">
    <property type="entry name" value="PAC"/>
</dbReference>
<reference evidence="4 5" key="1">
    <citation type="submission" date="2019-02" db="EMBL/GenBank/DDBJ databases">
        <title>Deep-cultivation of Planctomycetes and their phenomic and genomic characterization uncovers novel biology.</title>
        <authorList>
            <person name="Wiegand S."/>
            <person name="Jogler M."/>
            <person name="Boedeker C."/>
            <person name="Pinto D."/>
            <person name="Vollmers J."/>
            <person name="Rivas-Marin E."/>
            <person name="Kohn T."/>
            <person name="Peeters S.H."/>
            <person name="Heuer A."/>
            <person name="Rast P."/>
            <person name="Oberbeckmann S."/>
            <person name="Bunk B."/>
            <person name="Jeske O."/>
            <person name="Meyerdierks A."/>
            <person name="Storesund J.E."/>
            <person name="Kallscheuer N."/>
            <person name="Luecker S."/>
            <person name="Lage O.M."/>
            <person name="Pohl T."/>
            <person name="Merkel B.J."/>
            <person name="Hornburger P."/>
            <person name="Mueller R.-W."/>
            <person name="Bruemmer F."/>
            <person name="Labrenz M."/>
            <person name="Spormann A.M."/>
            <person name="Op den Camp H."/>
            <person name="Overmann J."/>
            <person name="Amann R."/>
            <person name="Jetten M.S.M."/>
            <person name="Mascher T."/>
            <person name="Medema M.H."/>
            <person name="Devos D.P."/>
            <person name="Kaster A.-K."/>
            <person name="Ovreas L."/>
            <person name="Rohde M."/>
            <person name="Galperin M.Y."/>
            <person name="Jogler C."/>
        </authorList>
    </citation>
    <scope>NUCLEOTIDE SEQUENCE [LARGE SCALE GENOMIC DNA]</scope>
    <source>
        <strain evidence="4 5">Pan189</strain>
    </source>
</reference>
<feature type="domain" description="PAC" evidence="2">
    <location>
        <begin position="251"/>
        <end position="302"/>
    </location>
</feature>
<dbReference type="SUPFAM" id="SSF55781">
    <property type="entry name" value="GAF domain-like"/>
    <property type="match status" value="1"/>
</dbReference>
<dbReference type="EMBL" id="CP036268">
    <property type="protein sequence ID" value="QDT38841.1"/>
    <property type="molecule type" value="Genomic_DNA"/>
</dbReference>
<dbReference type="SUPFAM" id="SSF55073">
    <property type="entry name" value="Nucleotide cyclase"/>
    <property type="match status" value="1"/>
</dbReference>
<dbReference type="Gene3D" id="3.30.70.270">
    <property type="match status" value="1"/>
</dbReference>
<dbReference type="InterPro" id="IPR043128">
    <property type="entry name" value="Rev_trsase/Diguanyl_cyclase"/>
</dbReference>
<dbReference type="PROSITE" id="PS50887">
    <property type="entry name" value="GGDEF"/>
    <property type="match status" value="1"/>
</dbReference>
<dbReference type="PANTHER" id="PTHR46663:SF4">
    <property type="entry name" value="DIGUANYLATE CYCLASE DGCT-RELATED"/>
    <property type="match status" value="1"/>
</dbReference>
<dbReference type="SMART" id="SM00091">
    <property type="entry name" value="PAS"/>
    <property type="match status" value="1"/>
</dbReference>
<dbReference type="InterPro" id="IPR035965">
    <property type="entry name" value="PAS-like_dom_sf"/>
</dbReference>
<dbReference type="InterPro" id="IPR052163">
    <property type="entry name" value="DGC-Regulatory_Protein"/>
</dbReference>
<dbReference type="PANTHER" id="PTHR46663">
    <property type="entry name" value="DIGUANYLATE CYCLASE DGCT-RELATED"/>
    <property type="match status" value="1"/>
</dbReference>
<dbReference type="InterPro" id="IPR013655">
    <property type="entry name" value="PAS_fold_3"/>
</dbReference>
<accession>A0A517R4P1</accession>
<dbReference type="InterPro" id="IPR029016">
    <property type="entry name" value="GAF-like_dom_sf"/>
</dbReference>
<keyword evidence="4" id="KW-0808">Transferase</keyword>
<feature type="domain" description="GGDEF" evidence="3">
    <location>
        <begin position="335"/>
        <end position="477"/>
    </location>
</feature>
<dbReference type="CDD" id="cd00130">
    <property type="entry name" value="PAS"/>
    <property type="match status" value="1"/>
</dbReference>
<dbReference type="InterPro" id="IPR000160">
    <property type="entry name" value="GGDEF_dom"/>
</dbReference>
<evidence type="ECO:0000259" key="3">
    <source>
        <dbReference type="PROSITE" id="PS50887"/>
    </source>
</evidence>
<keyword evidence="4" id="KW-0548">Nucleotidyltransferase</keyword>
<dbReference type="GO" id="GO:0052621">
    <property type="term" value="F:diguanylate cyclase activity"/>
    <property type="evidence" value="ECO:0007669"/>
    <property type="project" value="UniProtKB-EC"/>
</dbReference>
<dbReference type="InterPro" id="IPR000014">
    <property type="entry name" value="PAS"/>
</dbReference>
<dbReference type="Gene3D" id="3.30.450.40">
    <property type="match status" value="1"/>
</dbReference>
<evidence type="ECO:0000259" key="2">
    <source>
        <dbReference type="PROSITE" id="PS50113"/>
    </source>
</evidence>
<keyword evidence="5" id="KW-1185">Reference proteome</keyword>
<dbReference type="InterPro" id="IPR000700">
    <property type="entry name" value="PAS-assoc_C"/>
</dbReference>
<protein>
    <submittedName>
        <fullName evidence="4">Putative diguanylate cyclase YdaM</fullName>
        <ecNumber evidence="4">2.7.7.65</ecNumber>
    </submittedName>
</protein>
<dbReference type="Gene3D" id="3.30.450.20">
    <property type="entry name" value="PAS domain"/>
    <property type="match status" value="1"/>
</dbReference>
<dbReference type="SMART" id="SM00065">
    <property type="entry name" value="GAF"/>
    <property type="match status" value="1"/>
</dbReference>
<dbReference type="PROSITE" id="PS50112">
    <property type="entry name" value="PAS"/>
    <property type="match status" value="1"/>
</dbReference>
<dbReference type="Pfam" id="PF08447">
    <property type="entry name" value="PAS_3"/>
    <property type="match status" value="1"/>
</dbReference>
<dbReference type="KEGG" id="svp:Pan189_32400"/>
<proteinExistence type="predicted"/>
<dbReference type="InterPro" id="IPR003018">
    <property type="entry name" value="GAF"/>
</dbReference>
<evidence type="ECO:0000259" key="1">
    <source>
        <dbReference type="PROSITE" id="PS50112"/>
    </source>
</evidence>
<evidence type="ECO:0000313" key="5">
    <source>
        <dbReference type="Proteomes" id="UP000317318"/>
    </source>
</evidence>
<gene>
    <name evidence="4" type="primary">ydaM_2</name>
    <name evidence="4" type="ORF">Pan189_32400</name>
</gene>
<feature type="domain" description="PAS" evidence="1">
    <location>
        <begin position="178"/>
        <end position="254"/>
    </location>
</feature>
<dbReference type="SMART" id="SM00086">
    <property type="entry name" value="PAC"/>
    <property type="match status" value="1"/>
</dbReference>
<name>A0A517R4P1_9PLAN</name>
<dbReference type="InterPro" id="IPR029787">
    <property type="entry name" value="Nucleotide_cyclase"/>
</dbReference>
<dbReference type="NCBIfam" id="TIGR00254">
    <property type="entry name" value="GGDEF"/>
    <property type="match status" value="1"/>
</dbReference>
<dbReference type="Pfam" id="PF00990">
    <property type="entry name" value="GGDEF"/>
    <property type="match status" value="1"/>
</dbReference>
<sequence>MQSFDRCAGGLSADVLYRLMRAMNSPDRDQADRIRDVLYVCLDRLGLDLGIVAKINGEAYHVAYVANRGSVEVGEGASFRCADTFCETTIRCEGTVRFVNASRSEWARHPAYQSFPIDSYIGRRLVVGGKVWGTINFSTFTPRFGDFSPAELELVTLAAQWFEEKLNRDALEDRLKRRESEWSALQAASPLGMFQTDEQGFCLRVNEQYTKLSGYSHQECSGDGWSRAIHPDDRERVFQEWHESADLNETYESDHRFLRPDGSSIWTHVTASPILVGEQVTGYVGTVEDITRRKEAEDRLRYAALHDPLTGLPNRALLFDRIGQAMQTSRRTGRHDFAVVMIDCDGFKAVNDNHGHEAGDLVLCEIADRLSDTLRTTDSVSRATDSSLASRLGGDEFVVLLTNLASPADAELVAKRILKSVSRPIETPRGTFKLTASLGVAVTTSEVGTPEDLVRAADAALYQAKSSGKAHVVFQQFQPEFTKRPASSKIRRIRCVEAAVEA</sequence>
<organism evidence="4 5">
    <name type="scientific">Stratiformator vulcanicus</name>
    <dbReference type="NCBI Taxonomy" id="2527980"/>
    <lineage>
        <taxon>Bacteria</taxon>
        <taxon>Pseudomonadati</taxon>
        <taxon>Planctomycetota</taxon>
        <taxon>Planctomycetia</taxon>
        <taxon>Planctomycetales</taxon>
        <taxon>Planctomycetaceae</taxon>
        <taxon>Stratiformator</taxon>
    </lineage>
</organism>
<dbReference type="RefSeq" id="WP_145364909.1">
    <property type="nucleotide sequence ID" value="NZ_CP036268.1"/>
</dbReference>
<dbReference type="EC" id="2.7.7.65" evidence="4"/>
<dbReference type="NCBIfam" id="TIGR00229">
    <property type="entry name" value="sensory_box"/>
    <property type="match status" value="1"/>
</dbReference>